<keyword evidence="2" id="KW-1185">Reference proteome</keyword>
<organism evidence="1 2">
    <name type="scientific">Elsinoe batatas</name>
    <dbReference type="NCBI Taxonomy" id="2601811"/>
    <lineage>
        <taxon>Eukaryota</taxon>
        <taxon>Fungi</taxon>
        <taxon>Dikarya</taxon>
        <taxon>Ascomycota</taxon>
        <taxon>Pezizomycotina</taxon>
        <taxon>Dothideomycetes</taxon>
        <taxon>Dothideomycetidae</taxon>
        <taxon>Myriangiales</taxon>
        <taxon>Elsinoaceae</taxon>
        <taxon>Elsinoe</taxon>
    </lineage>
</organism>
<dbReference type="AlphaFoldDB" id="A0A8K0L3K2"/>
<dbReference type="OrthoDB" id="10389241at2759"/>
<sequence length="511" mass="57926">MGQPLSHIVQPYNKEAKRVYLKTEVYEDVIKALKAKFHDKDPIIANQAIKMVGAREHLEQAICGYKMPAVVRDFLENVKDKLSMLSADGWREARLVYIRHDGSQVYTAWKKRRGVTIDRFFQCNELAGGDLQVILDCAGNTNEAWTRAFKPHEGQWSALIPPVPVGWEGKWMYFSEKPHAIAMEARYPPQNEARRKSIMKLQKDGLEQLIILPPEIQQRAFSSSSLSLPKLQGRLVSHVEMEFCGTGLIEDNSMLEAFVDAEADARRRCTPLFLFDTDTTFGQSALDDTPVLSGVDELLLANQVLPEVVEIHVAVYLKSDDTQHEARIVDPSLRKCLQLTPNATKINLRIFLEITDRSYRPEVTQALAARPWSEHLDINLDLNVEVSEYQAYQVPTLGIGDGDHKHVIIQIYPSATPAKASHIFWASDHLGLIDCAMGKPMPADVLEPLQHVFVDHRRHVSFKWDKCETELFLQTLRLYSPCSLVAGEFEQCNCGKESEVRKLVEGRLVEV</sequence>
<reference evidence="1" key="1">
    <citation type="submission" date="2021-07" db="EMBL/GenBank/DDBJ databases">
        <title>Elsinoe batatas strain:CRI-CJ2 Genome sequencing and assembly.</title>
        <authorList>
            <person name="Huang L."/>
        </authorList>
    </citation>
    <scope>NUCLEOTIDE SEQUENCE</scope>
    <source>
        <strain evidence="1">CRI-CJ2</strain>
    </source>
</reference>
<protein>
    <submittedName>
        <fullName evidence="1">Uncharacterized protein</fullName>
    </submittedName>
</protein>
<comment type="caution">
    <text evidence="1">The sequence shown here is derived from an EMBL/GenBank/DDBJ whole genome shotgun (WGS) entry which is preliminary data.</text>
</comment>
<proteinExistence type="predicted"/>
<dbReference type="EMBL" id="JAESVG020000005">
    <property type="protein sequence ID" value="KAG8627066.1"/>
    <property type="molecule type" value="Genomic_DNA"/>
</dbReference>
<accession>A0A8K0L3K2</accession>
<evidence type="ECO:0000313" key="1">
    <source>
        <dbReference type="EMBL" id="KAG8627066.1"/>
    </source>
</evidence>
<name>A0A8K0L3K2_9PEZI</name>
<gene>
    <name evidence="1" type="ORF">KVT40_004549</name>
</gene>
<dbReference type="Proteomes" id="UP000809789">
    <property type="component" value="Unassembled WGS sequence"/>
</dbReference>
<evidence type="ECO:0000313" key="2">
    <source>
        <dbReference type="Proteomes" id="UP000809789"/>
    </source>
</evidence>